<comment type="caution">
    <text evidence="1">The sequence shown here is derived from an EMBL/GenBank/DDBJ whole genome shotgun (WGS) entry which is preliminary data.</text>
</comment>
<dbReference type="AlphaFoldDB" id="A0AAN4Z465"/>
<evidence type="ECO:0000313" key="1">
    <source>
        <dbReference type="EMBL" id="GMR30940.1"/>
    </source>
</evidence>
<gene>
    <name evidence="1" type="ORF">PMAYCL1PPCAC_01135</name>
</gene>
<sequence length="144" mass="16058">AAIIGALSARFGSCIEPLSREEQRTVTALATILTSGREGNLECHQSDQHVTMKSTVPAGNNVEIYNIPPGATSKVQPCDVTLFRQMKSFIKKITGHIRLHKIDFIISTRDNILLVISQMYCFNYNTHIDTKCEKNGCENPHLLK</sequence>
<evidence type="ECO:0000313" key="2">
    <source>
        <dbReference type="Proteomes" id="UP001328107"/>
    </source>
</evidence>
<protein>
    <submittedName>
        <fullName evidence="1">Uncharacterized protein</fullName>
    </submittedName>
</protein>
<reference evidence="2" key="1">
    <citation type="submission" date="2022-10" db="EMBL/GenBank/DDBJ databases">
        <title>Genome assembly of Pristionchus species.</title>
        <authorList>
            <person name="Yoshida K."/>
            <person name="Sommer R.J."/>
        </authorList>
    </citation>
    <scope>NUCLEOTIDE SEQUENCE [LARGE SCALE GENOMIC DNA]</scope>
    <source>
        <strain evidence="2">RS5460</strain>
    </source>
</reference>
<keyword evidence="2" id="KW-1185">Reference proteome</keyword>
<name>A0AAN4Z465_9BILA</name>
<proteinExistence type="predicted"/>
<organism evidence="1 2">
    <name type="scientific">Pristionchus mayeri</name>
    <dbReference type="NCBI Taxonomy" id="1317129"/>
    <lineage>
        <taxon>Eukaryota</taxon>
        <taxon>Metazoa</taxon>
        <taxon>Ecdysozoa</taxon>
        <taxon>Nematoda</taxon>
        <taxon>Chromadorea</taxon>
        <taxon>Rhabditida</taxon>
        <taxon>Rhabditina</taxon>
        <taxon>Diplogasteromorpha</taxon>
        <taxon>Diplogasteroidea</taxon>
        <taxon>Neodiplogasteridae</taxon>
        <taxon>Pristionchus</taxon>
    </lineage>
</organism>
<dbReference type="EMBL" id="BTRK01000001">
    <property type="protein sequence ID" value="GMR30940.1"/>
    <property type="molecule type" value="Genomic_DNA"/>
</dbReference>
<feature type="non-terminal residue" evidence="1">
    <location>
        <position position="1"/>
    </location>
</feature>
<dbReference type="Proteomes" id="UP001328107">
    <property type="component" value="Unassembled WGS sequence"/>
</dbReference>
<accession>A0AAN4Z465</accession>
<feature type="non-terminal residue" evidence="1">
    <location>
        <position position="144"/>
    </location>
</feature>